<sequence>MLSSWVIEGKICGNSGKNHSFAKQLSKSQKSKIYFNQYLWHVFSFEKLVSLESQEAIDSFNKVKKKECYLFYQDNENA</sequence>
<reference evidence="1 2" key="1">
    <citation type="journal article" date="2015" name="Stand. Genomic Sci.">
        <title>Genomic Encyclopedia of Bacterial and Archaeal Type Strains, Phase III: the genomes of soil and plant-associated and newly described type strains.</title>
        <authorList>
            <person name="Whitman W.B."/>
            <person name="Woyke T."/>
            <person name="Klenk H.P."/>
            <person name="Zhou Y."/>
            <person name="Lilburn T.G."/>
            <person name="Beck B.J."/>
            <person name="De Vos P."/>
            <person name="Vandamme P."/>
            <person name="Eisen J.A."/>
            <person name="Garrity G."/>
            <person name="Hugenholtz P."/>
            <person name="Kyrpides N.C."/>
        </authorList>
    </citation>
    <scope>NUCLEOTIDE SEQUENCE [LARGE SCALE GENOMIC DNA]</scope>
    <source>
        <strain evidence="1 2">CGMCC 1.10115</strain>
    </source>
</reference>
<dbReference type="Proteomes" id="UP000318667">
    <property type="component" value="Unassembled WGS sequence"/>
</dbReference>
<dbReference type="EMBL" id="VLKI01000037">
    <property type="protein sequence ID" value="TWH77838.1"/>
    <property type="molecule type" value="Genomic_DNA"/>
</dbReference>
<dbReference type="OrthoDB" id="1711074at2"/>
<protein>
    <submittedName>
        <fullName evidence="1">Uncharacterized protein DUF4275</fullName>
    </submittedName>
</protein>
<evidence type="ECO:0000313" key="2">
    <source>
        <dbReference type="Proteomes" id="UP000318667"/>
    </source>
</evidence>
<proteinExistence type="predicted"/>
<evidence type="ECO:0000313" key="1">
    <source>
        <dbReference type="EMBL" id="TWH77838.1"/>
    </source>
</evidence>
<dbReference type="InterPro" id="IPR025454">
    <property type="entry name" value="DUF4275"/>
</dbReference>
<comment type="caution">
    <text evidence="1">The sequence shown here is derived from an EMBL/GenBank/DDBJ whole genome shotgun (WGS) entry which is preliminary data.</text>
</comment>
<accession>A0A562J3T3</accession>
<keyword evidence="2" id="KW-1185">Reference proteome</keyword>
<gene>
    <name evidence="1" type="ORF">IQ19_05542</name>
</gene>
<dbReference type="AlphaFoldDB" id="A0A562J3T3"/>
<name>A0A562J3T3_9BACI</name>
<organism evidence="1 2">
    <name type="scientific">Cytobacillus oceanisediminis</name>
    <dbReference type="NCBI Taxonomy" id="665099"/>
    <lineage>
        <taxon>Bacteria</taxon>
        <taxon>Bacillati</taxon>
        <taxon>Bacillota</taxon>
        <taxon>Bacilli</taxon>
        <taxon>Bacillales</taxon>
        <taxon>Bacillaceae</taxon>
        <taxon>Cytobacillus</taxon>
    </lineage>
</organism>
<dbReference type="Pfam" id="PF14101">
    <property type="entry name" value="DUF4275"/>
    <property type="match status" value="1"/>
</dbReference>